<evidence type="ECO:0000313" key="5">
    <source>
        <dbReference type="Proteomes" id="UP001214094"/>
    </source>
</evidence>
<protein>
    <submittedName>
        <fullName evidence="2">Class I SAM-dependent methyltransferase</fullName>
        <ecNumber evidence="3">2.1.1.-</ecNumber>
    </submittedName>
</protein>
<accession>A0A9Q8YAF9</accession>
<dbReference type="SUPFAM" id="SSF53335">
    <property type="entry name" value="S-adenosyl-L-methionine-dependent methyltransferases"/>
    <property type="match status" value="1"/>
</dbReference>
<keyword evidence="2" id="KW-0489">Methyltransferase</keyword>
<keyword evidence="5" id="KW-1185">Reference proteome</keyword>
<evidence type="ECO:0000313" key="3">
    <source>
        <dbReference type="EMBL" id="WFP92581.1"/>
    </source>
</evidence>
<dbReference type="CDD" id="cd02440">
    <property type="entry name" value="AdoMet_MTases"/>
    <property type="match status" value="1"/>
</dbReference>
<dbReference type="OrthoDB" id="163232at2"/>
<dbReference type="EMBL" id="CP121308">
    <property type="protein sequence ID" value="WFP92581.1"/>
    <property type="molecule type" value="Genomic_DNA"/>
</dbReference>
<dbReference type="RefSeq" id="WP_051659275.1">
    <property type="nucleotide sequence ID" value="NZ_CAXURO020000001.1"/>
</dbReference>
<dbReference type="GO" id="GO:0032259">
    <property type="term" value="P:methylation"/>
    <property type="evidence" value="ECO:0007669"/>
    <property type="project" value="UniProtKB-KW"/>
</dbReference>
<keyword evidence="3" id="KW-0808">Transferase</keyword>
<dbReference type="KEGG" id="eah:FA04_09390"/>
<dbReference type="InterPro" id="IPR029063">
    <property type="entry name" value="SAM-dependent_MTases_sf"/>
</dbReference>
<evidence type="ECO:0000313" key="4">
    <source>
        <dbReference type="Proteomes" id="UP001055460"/>
    </source>
</evidence>
<evidence type="ECO:0000313" key="2">
    <source>
        <dbReference type="EMBL" id="USJ25218.1"/>
    </source>
</evidence>
<dbReference type="InterPro" id="IPR013216">
    <property type="entry name" value="Methyltransf_11"/>
</dbReference>
<reference evidence="2" key="1">
    <citation type="submission" date="2022-06" db="EMBL/GenBank/DDBJ databases">
        <title>Physiological and biochemical characterization and genomic elucidation of a strain of the genus Ensifer adhaerens M8 that combines arsenic oxidation and chromium reduction.</title>
        <authorList>
            <person name="Li X."/>
            <person name="Yu c."/>
        </authorList>
    </citation>
    <scope>NUCLEOTIDE SEQUENCE</scope>
    <source>
        <strain evidence="2">M8</strain>
    </source>
</reference>
<feature type="domain" description="Methyltransferase type 11" evidence="1">
    <location>
        <begin position="77"/>
        <end position="132"/>
    </location>
</feature>
<dbReference type="AlphaFoldDB" id="A0A9Q8YAF9"/>
<name>A0A9Q8YAF9_ENSAD</name>
<proteinExistence type="predicted"/>
<dbReference type="GO" id="GO:0008757">
    <property type="term" value="F:S-adenosylmethionine-dependent methyltransferase activity"/>
    <property type="evidence" value="ECO:0007669"/>
    <property type="project" value="InterPro"/>
</dbReference>
<dbReference type="Proteomes" id="UP001055460">
    <property type="component" value="Chromosome"/>
</dbReference>
<gene>
    <name evidence="2" type="ORF">NE863_09705</name>
    <name evidence="3" type="ORF">P4B07_09550</name>
</gene>
<dbReference type="GeneID" id="29518124"/>
<dbReference type="Pfam" id="PF08241">
    <property type="entry name" value="Methyltransf_11"/>
    <property type="match status" value="1"/>
</dbReference>
<dbReference type="Gene3D" id="3.40.50.150">
    <property type="entry name" value="Vaccinia Virus protein VP39"/>
    <property type="match status" value="1"/>
</dbReference>
<evidence type="ECO:0000259" key="1">
    <source>
        <dbReference type="Pfam" id="PF08241"/>
    </source>
</evidence>
<reference evidence="3 5" key="2">
    <citation type="submission" date="2023-03" db="EMBL/GenBank/DDBJ databases">
        <title>Comparative genome and transcriptome analysis combination mining strategies for increasing vitamin B12 production of Ensifer adhaerens strain.</title>
        <authorList>
            <person name="Yongheng L."/>
        </authorList>
    </citation>
    <scope>NUCLEOTIDE SEQUENCE [LARGE SCALE GENOMIC DNA]</scope>
    <source>
        <strain evidence="3 5">Casida A-T305</strain>
    </source>
</reference>
<sequence length="243" mass="28393">MTEMTSPELSGKEQRAKRTRWQKLSRKNYFGGKLSTKNLVRLCQENASNKRTIIVHTEDVDYTEFFPNSFLVSKSDRKKADLVVDTHYHLDAIESESYDIVLCTGLLEHVPDPQRLIDDMRRILKPNGKLIISASAVFSFHEGPENYFHFTPFSFKMLFKDWSEIEDLRGSSMPFETIGILMQRILLQCDVFPLARPFIELMARSARFFDVFITQQYDTTWKYTDDHKIDSMMPSNIQAVVRK</sequence>
<organism evidence="2 4">
    <name type="scientific">Ensifer adhaerens</name>
    <name type="common">Sinorhizobium morelense</name>
    <dbReference type="NCBI Taxonomy" id="106592"/>
    <lineage>
        <taxon>Bacteria</taxon>
        <taxon>Pseudomonadati</taxon>
        <taxon>Pseudomonadota</taxon>
        <taxon>Alphaproteobacteria</taxon>
        <taxon>Hyphomicrobiales</taxon>
        <taxon>Rhizobiaceae</taxon>
        <taxon>Sinorhizobium/Ensifer group</taxon>
        <taxon>Ensifer</taxon>
    </lineage>
</organism>
<dbReference type="EMBL" id="CP098807">
    <property type="protein sequence ID" value="USJ25218.1"/>
    <property type="molecule type" value="Genomic_DNA"/>
</dbReference>
<dbReference type="Proteomes" id="UP001214094">
    <property type="component" value="Chromosome"/>
</dbReference>
<dbReference type="EC" id="2.1.1.-" evidence="3"/>